<dbReference type="InterPro" id="IPR030456">
    <property type="entry name" value="TF_fork_head_CS_2"/>
</dbReference>
<dbReference type="InterPro" id="IPR001766">
    <property type="entry name" value="Fork_head_dom"/>
</dbReference>
<evidence type="ECO:0000259" key="5">
    <source>
        <dbReference type="PROSITE" id="PS50039"/>
    </source>
</evidence>
<dbReference type="PANTHER" id="PTHR11829">
    <property type="entry name" value="FORKHEAD BOX PROTEIN"/>
    <property type="match status" value="1"/>
</dbReference>
<evidence type="ECO:0000256" key="2">
    <source>
        <dbReference type="ARBA" id="ARBA00023242"/>
    </source>
</evidence>
<evidence type="ECO:0000256" key="4">
    <source>
        <dbReference type="SAM" id="MobiDB-lite"/>
    </source>
</evidence>
<dbReference type="Gene3D" id="1.10.10.10">
    <property type="entry name" value="Winged helix-like DNA-binding domain superfamily/Winged helix DNA-binding domain"/>
    <property type="match status" value="1"/>
</dbReference>
<dbReference type="FunFam" id="1.10.10.10:FF:000732">
    <property type="entry name" value="Forkhead protein"/>
    <property type="match status" value="1"/>
</dbReference>
<dbReference type="CDD" id="cd00059">
    <property type="entry name" value="FH_FOX"/>
    <property type="match status" value="1"/>
</dbReference>
<sequence length="555" mass="61862">MKISMSSDKIRDNALYQYSNCLMTHEDGPPLAEVSSKRNFLDMTTGSIGKEMITPPNSTIRKSGSQTFNMDGLRPPLSPALSSPIASRPKKQKSEGTGSGGSLRSNGNFTLQELLESLERRRDNGELARKPPYSYATLIGLAILQSALGKLTLSQIYNWISIHFPYYKQKDAGWQNSIRHNLSLNDAFIKAEKSNDGKGHFWQVKPGCETKFFKGETGSYEEVRSKLQDLDRFFDNPASVEEDGVAADGLTAPVLKQSRKIRITLSEERDDEEESEEESEERESQEDEDEEHRAVDGPQVGNDESYNDSLLHIQSSPGAAPLHLRDLHTRDSFPDDNDDDKHNEFGGVKKYPDAIFSPQDFKKYSCSFNSSFGENSPRPNRVVDEPLFDSNDFTIDEEHQLQQSPLENLSQMDLLKTPRASNGVNYERTPMRFITSPREGSASIKRWQTPSHLFEDLYCSPMFRSVCTPMKDGLPSVSPRNISAPDIMSSNRGSKISSSGLFGVDVYAVWKRATESTASTNNDNGNSQKLGIPFKSTPGHNRDGGIGDVGGNEDR</sequence>
<feature type="compositionally biased region" description="Basic and acidic residues" evidence="4">
    <location>
        <begin position="328"/>
        <end position="344"/>
    </location>
</feature>
<proteinExistence type="predicted"/>
<feature type="region of interest" description="Disordered" evidence="4">
    <location>
        <begin position="328"/>
        <end position="349"/>
    </location>
</feature>
<keyword evidence="2 3" id="KW-0539">Nucleus</keyword>
<dbReference type="EMBL" id="BIMX01000002">
    <property type="protein sequence ID" value="GCE97700.1"/>
    <property type="molecule type" value="Genomic_DNA"/>
</dbReference>
<feature type="compositionally biased region" description="Gly residues" evidence="4">
    <location>
        <begin position="546"/>
        <end position="555"/>
    </location>
</feature>
<evidence type="ECO:0000313" key="6">
    <source>
        <dbReference type="EMBL" id="GCE97700.1"/>
    </source>
</evidence>
<feature type="region of interest" description="Disordered" evidence="4">
    <location>
        <begin position="47"/>
        <end position="107"/>
    </location>
</feature>
<dbReference type="PANTHER" id="PTHR11829:SF343">
    <property type="entry name" value="FORK-HEAD DOMAIN-CONTAINING PROTEIN"/>
    <property type="match status" value="1"/>
</dbReference>
<accession>A0A4C2E0G2</accession>
<organism evidence="6 7">
    <name type="scientific">Zygosaccharomyces mellis</name>
    <dbReference type="NCBI Taxonomy" id="42258"/>
    <lineage>
        <taxon>Eukaryota</taxon>
        <taxon>Fungi</taxon>
        <taxon>Dikarya</taxon>
        <taxon>Ascomycota</taxon>
        <taxon>Saccharomycotina</taxon>
        <taxon>Saccharomycetes</taxon>
        <taxon>Saccharomycetales</taxon>
        <taxon>Saccharomycetaceae</taxon>
        <taxon>Zygosaccharomyces</taxon>
    </lineage>
</organism>
<dbReference type="PRINTS" id="PR00053">
    <property type="entry name" value="FORKHEAD"/>
</dbReference>
<evidence type="ECO:0000313" key="7">
    <source>
        <dbReference type="Proteomes" id="UP000301737"/>
    </source>
</evidence>
<dbReference type="SMART" id="SM00339">
    <property type="entry name" value="FH"/>
    <property type="match status" value="1"/>
</dbReference>
<reference evidence="6 7" key="1">
    <citation type="submission" date="2019-01" db="EMBL/GenBank/DDBJ databases">
        <title>Draft Genome Sequencing of Zygosaccharomyces mellis Ca-7.</title>
        <authorList>
            <person name="Shiwa Y."/>
            <person name="Kanesaki Y."/>
            <person name="Ishige T."/>
            <person name="Mura K."/>
            <person name="Hori T."/>
            <person name="Tamura T."/>
        </authorList>
    </citation>
    <scope>NUCLEOTIDE SEQUENCE [LARGE SCALE GENOMIC DNA]</scope>
    <source>
        <strain evidence="6 7">Ca-7</strain>
    </source>
</reference>
<dbReference type="PROSITE" id="PS00658">
    <property type="entry name" value="FORK_HEAD_2"/>
    <property type="match status" value="1"/>
</dbReference>
<dbReference type="Proteomes" id="UP000301737">
    <property type="component" value="Unassembled WGS sequence"/>
</dbReference>
<protein>
    <recommendedName>
        <fullName evidence="5">Fork-head domain-containing protein</fullName>
    </recommendedName>
</protein>
<dbReference type="OrthoDB" id="5954824at2759"/>
<feature type="compositionally biased region" description="Low complexity" evidence="4">
    <location>
        <begin position="73"/>
        <end position="87"/>
    </location>
</feature>
<feature type="region of interest" description="Disordered" evidence="4">
    <location>
        <begin position="517"/>
        <end position="555"/>
    </location>
</feature>
<dbReference type="InterPro" id="IPR050211">
    <property type="entry name" value="FOX_domain-containing"/>
</dbReference>
<dbReference type="SUPFAM" id="SSF46785">
    <property type="entry name" value="Winged helix' DNA-binding domain"/>
    <property type="match status" value="1"/>
</dbReference>
<feature type="region of interest" description="Disordered" evidence="4">
    <location>
        <begin position="263"/>
        <end position="314"/>
    </location>
</feature>
<feature type="DNA-binding region" description="Fork-head" evidence="3">
    <location>
        <begin position="130"/>
        <end position="213"/>
    </location>
</feature>
<comment type="caution">
    <text evidence="6">The sequence shown here is derived from an EMBL/GenBank/DDBJ whole genome shotgun (WGS) entry which is preliminary data.</text>
</comment>
<dbReference type="AlphaFoldDB" id="A0A4C2E0G2"/>
<dbReference type="GO" id="GO:0005634">
    <property type="term" value="C:nucleus"/>
    <property type="evidence" value="ECO:0007669"/>
    <property type="project" value="UniProtKB-SubCell"/>
</dbReference>
<comment type="subcellular location">
    <subcellularLocation>
        <location evidence="3">Nucleus</location>
    </subcellularLocation>
</comment>
<name>A0A4C2E0G2_9SACH</name>
<dbReference type="InterPro" id="IPR036388">
    <property type="entry name" value="WH-like_DNA-bd_sf"/>
</dbReference>
<dbReference type="GO" id="GO:0000978">
    <property type="term" value="F:RNA polymerase II cis-regulatory region sequence-specific DNA binding"/>
    <property type="evidence" value="ECO:0007669"/>
    <property type="project" value="TreeGrafter"/>
</dbReference>
<dbReference type="InterPro" id="IPR018122">
    <property type="entry name" value="TF_fork_head_CS_1"/>
</dbReference>
<keyword evidence="1 3" id="KW-0238">DNA-binding</keyword>
<feature type="domain" description="Fork-head" evidence="5">
    <location>
        <begin position="130"/>
        <end position="213"/>
    </location>
</feature>
<keyword evidence="7" id="KW-1185">Reference proteome</keyword>
<feature type="compositionally biased region" description="Acidic residues" evidence="4">
    <location>
        <begin position="268"/>
        <end position="290"/>
    </location>
</feature>
<dbReference type="InterPro" id="IPR036390">
    <property type="entry name" value="WH_DNA-bd_sf"/>
</dbReference>
<gene>
    <name evidence="6" type="ORF">ZYGM_004720</name>
</gene>
<feature type="compositionally biased region" description="Polar residues" evidence="4">
    <location>
        <begin position="517"/>
        <end position="529"/>
    </location>
</feature>
<evidence type="ECO:0000256" key="3">
    <source>
        <dbReference type="PROSITE-ProRule" id="PRU00089"/>
    </source>
</evidence>
<dbReference type="Pfam" id="PF00250">
    <property type="entry name" value="Forkhead"/>
    <property type="match status" value="1"/>
</dbReference>
<dbReference type="PROSITE" id="PS00657">
    <property type="entry name" value="FORK_HEAD_1"/>
    <property type="match status" value="1"/>
</dbReference>
<feature type="compositionally biased region" description="Polar residues" evidence="4">
    <location>
        <begin position="302"/>
        <end position="314"/>
    </location>
</feature>
<dbReference type="GO" id="GO:0000981">
    <property type="term" value="F:DNA-binding transcription factor activity, RNA polymerase II-specific"/>
    <property type="evidence" value="ECO:0007669"/>
    <property type="project" value="TreeGrafter"/>
</dbReference>
<dbReference type="PROSITE" id="PS50039">
    <property type="entry name" value="FORK_HEAD_3"/>
    <property type="match status" value="1"/>
</dbReference>
<evidence type="ECO:0000256" key="1">
    <source>
        <dbReference type="ARBA" id="ARBA00023125"/>
    </source>
</evidence>
<feature type="compositionally biased region" description="Polar residues" evidence="4">
    <location>
        <begin position="55"/>
        <end position="69"/>
    </location>
</feature>